<comment type="similarity">
    <text evidence="2 13">Belongs to the CorA metal ion transporter (MIT) (TC 1.A.35) family.</text>
</comment>
<keyword evidence="7 13" id="KW-0812">Transmembrane</keyword>
<dbReference type="AlphaFoldDB" id="Q2RT62"/>
<dbReference type="Pfam" id="PF01544">
    <property type="entry name" value="CorA"/>
    <property type="match status" value="1"/>
</dbReference>
<evidence type="ECO:0000256" key="11">
    <source>
        <dbReference type="ARBA" id="ARBA00023136"/>
    </source>
</evidence>
<dbReference type="PATRIC" id="fig|269796.9.peg.1963"/>
<proteinExistence type="inferred from homology"/>
<evidence type="ECO:0000256" key="3">
    <source>
        <dbReference type="ARBA" id="ARBA00019439"/>
    </source>
</evidence>
<reference evidence="14 15" key="1">
    <citation type="journal article" date="2011" name="Stand. Genomic Sci.">
        <title>Complete genome sequence of Rhodospirillum rubrum type strain (S1).</title>
        <authorList>
            <person name="Munk A.C."/>
            <person name="Copeland A."/>
            <person name="Lucas S."/>
            <person name="Lapidus A."/>
            <person name="Del Rio T.G."/>
            <person name="Barry K."/>
            <person name="Detter J.C."/>
            <person name="Hammon N."/>
            <person name="Israni S."/>
            <person name="Pitluck S."/>
            <person name="Brettin T."/>
            <person name="Bruce D."/>
            <person name="Han C."/>
            <person name="Tapia R."/>
            <person name="Gilna P."/>
            <person name="Schmutz J."/>
            <person name="Larimer F."/>
            <person name="Land M."/>
            <person name="Kyrpides N.C."/>
            <person name="Mavromatis K."/>
            <person name="Richardson P."/>
            <person name="Rohde M."/>
            <person name="Goker M."/>
            <person name="Klenk H.P."/>
            <person name="Zhang Y."/>
            <person name="Roberts G.P."/>
            <person name="Reslewic S."/>
            <person name="Schwartz D.C."/>
        </authorList>
    </citation>
    <scope>NUCLEOTIDE SEQUENCE [LARGE SCALE GENOMIC DNA]</scope>
    <source>
        <strain evidence="15">ATCC 11170 / ATH 1.1.1 / DSM 467 / LMG 4362 / NCIMB 8255 / S1</strain>
    </source>
</reference>
<evidence type="ECO:0000256" key="5">
    <source>
        <dbReference type="ARBA" id="ARBA00022475"/>
    </source>
</evidence>
<evidence type="ECO:0000256" key="1">
    <source>
        <dbReference type="ARBA" id="ARBA00004429"/>
    </source>
</evidence>
<dbReference type="GO" id="GO:0015095">
    <property type="term" value="F:magnesium ion transmembrane transporter activity"/>
    <property type="evidence" value="ECO:0007669"/>
    <property type="project" value="UniProtKB-UniRule"/>
</dbReference>
<dbReference type="Proteomes" id="UP000001929">
    <property type="component" value="Chromosome"/>
</dbReference>
<dbReference type="EnsemblBacteria" id="ABC22683">
    <property type="protein sequence ID" value="ABC22683"/>
    <property type="gene ID" value="Rru_A1883"/>
</dbReference>
<comment type="catalytic activity">
    <reaction evidence="12">
        <text>Mg(2+)(in) = Mg(2+)(out)</text>
        <dbReference type="Rhea" id="RHEA:29827"/>
        <dbReference type="ChEBI" id="CHEBI:18420"/>
    </reaction>
</comment>
<name>Q2RT62_RHORT</name>
<keyword evidence="5 13" id="KW-1003">Cell membrane</keyword>
<keyword evidence="6" id="KW-0997">Cell inner membrane</keyword>
<dbReference type="GO" id="GO:0015099">
    <property type="term" value="F:nickel cation transmembrane transporter activity"/>
    <property type="evidence" value="ECO:0007669"/>
    <property type="project" value="TreeGrafter"/>
</dbReference>
<comment type="subcellular location">
    <subcellularLocation>
        <location evidence="1">Cell inner membrane</location>
        <topology evidence="1">Multi-pass membrane protein</topology>
    </subcellularLocation>
    <subcellularLocation>
        <location evidence="13">Membrane</location>
        <topology evidence="13">Multi-pass membrane protein</topology>
    </subcellularLocation>
</comment>
<dbReference type="Gene3D" id="1.20.58.340">
    <property type="entry name" value="Magnesium transport protein CorA, transmembrane region"/>
    <property type="match status" value="2"/>
</dbReference>
<dbReference type="PhylomeDB" id="Q2RT62"/>
<keyword evidence="4 13" id="KW-0813">Transport</keyword>
<accession>Q2RT62</accession>
<comment type="function">
    <text evidence="13">Mediates influx of magnesium ions.</text>
</comment>
<evidence type="ECO:0000256" key="2">
    <source>
        <dbReference type="ARBA" id="ARBA00009765"/>
    </source>
</evidence>
<keyword evidence="15" id="KW-1185">Reference proteome</keyword>
<dbReference type="GO" id="GO:0005886">
    <property type="term" value="C:plasma membrane"/>
    <property type="evidence" value="ECO:0007669"/>
    <property type="project" value="UniProtKB-SubCell"/>
</dbReference>
<evidence type="ECO:0000313" key="14">
    <source>
        <dbReference type="EMBL" id="ABC22683.1"/>
    </source>
</evidence>
<evidence type="ECO:0000256" key="13">
    <source>
        <dbReference type="RuleBase" id="RU362010"/>
    </source>
</evidence>
<organism evidence="14 15">
    <name type="scientific">Rhodospirillum rubrum (strain ATCC 11170 / ATH 1.1.1 / DSM 467 / LMG 4362 / NCIMB 8255 / S1)</name>
    <dbReference type="NCBI Taxonomy" id="269796"/>
    <lineage>
        <taxon>Bacteria</taxon>
        <taxon>Pseudomonadati</taxon>
        <taxon>Pseudomonadota</taxon>
        <taxon>Alphaproteobacteria</taxon>
        <taxon>Rhodospirillales</taxon>
        <taxon>Rhodospirillaceae</taxon>
        <taxon>Rhodospirillum</taxon>
    </lineage>
</organism>
<evidence type="ECO:0000256" key="10">
    <source>
        <dbReference type="ARBA" id="ARBA00023065"/>
    </source>
</evidence>
<dbReference type="InterPro" id="IPR045863">
    <property type="entry name" value="CorA_TM1_TM2"/>
</dbReference>
<keyword evidence="9 13" id="KW-1133">Transmembrane helix</keyword>
<dbReference type="KEGG" id="rru:Rru_A1883"/>
<dbReference type="CDD" id="cd12837">
    <property type="entry name" value="EcCorA-like_u1"/>
    <property type="match status" value="1"/>
</dbReference>
<feature type="transmembrane region" description="Helical" evidence="13">
    <location>
        <begin position="270"/>
        <end position="293"/>
    </location>
</feature>
<keyword evidence="10 13" id="KW-0406">Ion transport</keyword>
<dbReference type="eggNOG" id="COG0598">
    <property type="taxonomic scope" value="Bacteria"/>
</dbReference>
<evidence type="ECO:0000256" key="9">
    <source>
        <dbReference type="ARBA" id="ARBA00022989"/>
    </source>
</evidence>
<dbReference type="Gene3D" id="3.30.460.20">
    <property type="entry name" value="CorA soluble domain-like"/>
    <property type="match status" value="1"/>
</dbReference>
<dbReference type="GO" id="GO:0015087">
    <property type="term" value="F:cobalt ion transmembrane transporter activity"/>
    <property type="evidence" value="ECO:0007669"/>
    <property type="project" value="UniProtKB-UniRule"/>
</dbReference>
<dbReference type="InterPro" id="IPR045861">
    <property type="entry name" value="CorA_cytoplasmic_dom"/>
</dbReference>
<evidence type="ECO:0000256" key="12">
    <source>
        <dbReference type="ARBA" id="ARBA00034269"/>
    </source>
</evidence>
<keyword evidence="8 13" id="KW-0460">Magnesium</keyword>
<evidence type="ECO:0000313" key="15">
    <source>
        <dbReference type="Proteomes" id="UP000001929"/>
    </source>
</evidence>
<dbReference type="NCBIfam" id="TIGR00383">
    <property type="entry name" value="corA"/>
    <property type="match status" value="1"/>
</dbReference>
<feature type="transmembrane region" description="Helical" evidence="13">
    <location>
        <begin position="305"/>
        <end position="325"/>
    </location>
</feature>
<dbReference type="InterPro" id="IPR050829">
    <property type="entry name" value="CorA_MIT"/>
</dbReference>
<protein>
    <recommendedName>
        <fullName evidence="3 13">Magnesium transport protein CorA</fullName>
    </recommendedName>
</protein>
<dbReference type="PANTHER" id="PTHR47685:SF1">
    <property type="entry name" value="MAGNESIUM TRANSPORT PROTEIN CORA"/>
    <property type="match status" value="1"/>
</dbReference>
<dbReference type="PANTHER" id="PTHR47685">
    <property type="entry name" value="MAGNESIUM TRANSPORT PROTEIN CORA"/>
    <property type="match status" value="1"/>
</dbReference>
<keyword evidence="11 13" id="KW-0472">Membrane</keyword>
<gene>
    <name evidence="13" type="primary">corA</name>
    <name evidence="14" type="ordered locus">Rru_A1883</name>
</gene>
<dbReference type="SUPFAM" id="SSF144083">
    <property type="entry name" value="Magnesium transport protein CorA, transmembrane region"/>
    <property type="match status" value="1"/>
</dbReference>
<evidence type="ECO:0000256" key="7">
    <source>
        <dbReference type="ARBA" id="ARBA00022692"/>
    </source>
</evidence>
<dbReference type="FunFam" id="1.20.58.340:FF:000001">
    <property type="entry name" value="Magnesium transport protein CorA"/>
    <property type="match status" value="1"/>
</dbReference>
<dbReference type="EMBL" id="CP000230">
    <property type="protein sequence ID" value="ABC22683.1"/>
    <property type="molecule type" value="Genomic_DNA"/>
</dbReference>
<dbReference type="SUPFAM" id="SSF143865">
    <property type="entry name" value="CorA soluble domain-like"/>
    <property type="match status" value="1"/>
</dbReference>
<evidence type="ECO:0000256" key="4">
    <source>
        <dbReference type="ARBA" id="ARBA00022448"/>
    </source>
</evidence>
<sequence length="331" mass="37572">MVKGLPMILGYAEENGRLRRLPVPLDETERVIWYDLFCPTPREAAQVASVLGIEIPTREEMEEIEISSRLYQEDDAIFMTATLLSRTDTDQPQSSPVTFILAGARLVTIRYEEPRAFQAFPTRAEKAGLGCFSGEKTLLALLEAVVDRLADVLERDAREIDRLSQSIFSHDSSGSRDSRDKDFQKILKLIGRKGDLTSDIRESMVSLQRVFVYLTQIATERKTGKDSRTRLRTLHRDAQSLTDHATFLSSKITFLLDATLGMINIEQNAIIKLFSVVAVIFLPPTLVASIYGMNFRYMPELEWPFGYPLAIALMLASAIIPYRLFKRWGWL</sequence>
<dbReference type="InterPro" id="IPR002523">
    <property type="entry name" value="MgTranspt_CorA/ZnTranspt_ZntB"/>
</dbReference>
<dbReference type="InterPro" id="IPR004488">
    <property type="entry name" value="Mg/Co-transport_prot_CorA"/>
</dbReference>
<evidence type="ECO:0000256" key="8">
    <source>
        <dbReference type="ARBA" id="ARBA00022842"/>
    </source>
</evidence>
<evidence type="ECO:0000256" key="6">
    <source>
        <dbReference type="ARBA" id="ARBA00022519"/>
    </source>
</evidence>
<dbReference type="HOGENOM" id="CLU_007127_5_0_5"/>